<dbReference type="Proteomes" id="UP000253834">
    <property type="component" value="Chromosome"/>
</dbReference>
<gene>
    <name evidence="1" type="ORF">CIB87_16830</name>
</gene>
<protein>
    <recommendedName>
        <fullName evidence="3">DUF3231 family protein</fullName>
    </recommendedName>
</protein>
<dbReference type="AlphaFoldDB" id="A0AA86I2B5"/>
<dbReference type="Gene3D" id="1.20.1260.10">
    <property type="match status" value="2"/>
</dbReference>
<proteinExistence type="predicted"/>
<reference evidence="1 2" key="1">
    <citation type="submission" date="2017-07" db="EMBL/GenBank/DDBJ databases">
        <title>Isolation and development of strain Bacillus megaterium SR7 for enhanced growth and metabolite production under supercritical carbon dioxide.</title>
        <authorList>
            <person name="Freedman A.J.E."/>
            <person name="Peet K.C."/>
            <person name="Boock J.T."/>
            <person name="Penn K."/>
            <person name="Prather K.L.J."/>
            <person name="Thompson J.R."/>
        </authorList>
    </citation>
    <scope>NUCLEOTIDE SEQUENCE [LARGE SCALE GENOMIC DNA]</scope>
    <source>
        <strain evidence="1 2">SR7</strain>
    </source>
</reference>
<organism evidence="1 2">
    <name type="scientific">Priestia megaterium</name>
    <name type="common">Bacillus megaterium</name>
    <dbReference type="NCBI Taxonomy" id="1404"/>
    <lineage>
        <taxon>Bacteria</taxon>
        <taxon>Bacillati</taxon>
        <taxon>Bacillota</taxon>
        <taxon>Bacilli</taxon>
        <taxon>Bacillales</taxon>
        <taxon>Bacillaceae</taxon>
        <taxon>Priestia</taxon>
    </lineage>
</organism>
<evidence type="ECO:0000313" key="2">
    <source>
        <dbReference type="Proteomes" id="UP000253834"/>
    </source>
</evidence>
<dbReference type="InterPro" id="IPR012347">
    <property type="entry name" value="Ferritin-like"/>
</dbReference>
<dbReference type="RefSeq" id="WP_114896307.1">
    <property type="nucleotide sequence ID" value="NZ_CP022674.1"/>
</dbReference>
<sequence>MQKNHIDLTSAEISCLWSSYLADSMFICVFKYFIQHIKDEEIKNLVEHALDLSQQHVEIIQGIFKTEEIAIPQGFTDQDINLKVKPLFTDNFCLFYVKNMAEGGLMVNGDILPNIYREDIYSFYSKCLTSTLELHGETTNLLLEKGVAVRPPKIPKPEKVEFIHKQSFLFEFLGERRPLTGQEVTHLYSNMQTNAIGAAIASAFTQVSSSKKVREHVKRGKDILEKHTKVMNSYLESCDLPVPISYKDEITTSKEAPFSEKLMVFHIAMNVTARIGIYGISISQSQRSDLTIDYSRLLTEIIAYGEDGVNIMIDKEWVEKPPMAADRKKLRK</sequence>
<accession>A0AA86I2B5</accession>
<dbReference type="InterPro" id="IPR021617">
    <property type="entry name" value="DUF3231"/>
</dbReference>
<name>A0AA86I2B5_PRIMG</name>
<dbReference type="Pfam" id="PF11553">
    <property type="entry name" value="DUF3231"/>
    <property type="match status" value="2"/>
</dbReference>
<evidence type="ECO:0008006" key="3">
    <source>
        <dbReference type="Google" id="ProtNLM"/>
    </source>
</evidence>
<evidence type="ECO:0000313" key="1">
    <source>
        <dbReference type="EMBL" id="AXI30605.1"/>
    </source>
</evidence>
<dbReference type="EMBL" id="CP022674">
    <property type="protein sequence ID" value="AXI30605.1"/>
    <property type="molecule type" value="Genomic_DNA"/>
</dbReference>